<sequence length="625" mass="66828">MALTPQLAQGPRLGSIPLPERGPSIAEAAATIPQALANANARDRQVDAREAQIAHEIALREQADRRSTQVSQGIVAMEEGRVAFERRRDDLRKTGDLTGYRGEADKAWGEWSAEFLAALPADPEVRQHFTAPLARMGATFARDDDAWLGGQKAGLDAQALTQLANSHAVAAMGGYKDAAAIEERRKTFVEFLDTKRLDPNRRALALDAYEKAVRSSVIDGAENAGDVAAMRAFGADASFITVLGKDYADTVNDRAGAVERAQAVQARAAAAAAEEKAGEAMAALSQTIEIGGTVAQKDAEAAIAAARAAKVPEDRIIAFQGKLATQSINKAFGPAADPDGSRTRAELMSLNRTAQQRELTSDESIRHQRLTALQGKRRADDAALLKPMANKTAQGDLTVLGELRGRSRDERFAVAEEVRPGLGYIGLLDGATRQAALEGYYDLKANPDLIKTKGKNGGLTDPTKAAFRAHLGVTAGQMPESAVESYRGVANAIYAKLQKDGGQSGWDARLYAHAVNKAMGARKGDDGVWRGGIGLVGNRHVWLPDWGSARDVEAMIARNPFANATYDGTRAVDKRDVMANFTPVLDAGGGPGEPAYYVFINAAGQELKRKGTRESYRFMLVPGAR</sequence>
<gene>
    <name evidence="2" type="ORF">M9978_08365</name>
</gene>
<dbReference type="AlphaFoldDB" id="A0A9X2HG09"/>
<keyword evidence="3" id="KW-1185">Reference proteome</keyword>
<accession>A0A9X2HG09</accession>
<dbReference type="EMBL" id="JAMLDX010000005">
    <property type="protein sequence ID" value="MCP3730441.1"/>
    <property type="molecule type" value="Genomic_DNA"/>
</dbReference>
<protein>
    <submittedName>
        <fullName evidence="2">Uncharacterized protein</fullName>
    </submittedName>
</protein>
<evidence type="ECO:0000313" key="2">
    <source>
        <dbReference type="EMBL" id="MCP3730441.1"/>
    </source>
</evidence>
<reference evidence="2" key="1">
    <citation type="submission" date="2022-05" db="EMBL/GenBank/DDBJ databases">
        <title>Sphingomonas sp. strain MG17 Genome sequencing and assembly.</title>
        <authorList>
            <person name="Kim I."/>
        </authorList>
    </citation>
    <scope>NUCLEOTIDE SEQUENCE</scope>
    <source>
        <strain evidence="2">MG17</strain>
    </source>
</reference>
<organism evidence="2 3">
    <name type="scientific">Sphingomonas tagetis</name>
    <dbReference type="NCBI Taxonomy" id="2949092"/>
    <lineage>
        <taxon>Bacteria</taxon>
        <taxon>Pseudomonadati</taxon>
        <taxon>Pseudomonadota</taxon>
        <taxon>Alphaproteobacteria</taxon>
        <taxon>Sphingomonadales</taxon>
        <taxon>Sphingomonadaceae</taxon>
        <taxon>Sphingomonas</taxon>
    </lineage>
</organism>
<feature type="region of interest" description="Disordered" evidence="1">
    <location>
        <begin position="1"/>
        <end position="21"/>
    </location>
</feature>
<evidence type="ECO:0000313" key="3">
    <source>
        <dbReference type="Proteomes" id="UP001139451"/>
    </source>
</evidence>
<evidence type="ECO:0000256" key="1">
    <source>
        <dbReference type="SAM" id="MobiDB-lite"/>
    </source>
</evidence>
<dbReference type="RefSeq" id="WP_254292573.1">
    <property type="nucleotide sequence ID" value="NZ_JAMLDX010000005.1"/>
</dbReference>
<dbReference type="Proteomes" id="UP001139451">
    <property type="component" value="Unassembled WGS sequence"/>
</dbReference>
<name>A0A9X2HG09_9SPHN</name>
<comment type="caution">
    <text evidence="2">The sequence shown here is derived from an EMBL/GenBank/DDBJ whole genome shotgun (WGS) entry which is preliminary data.</text>
</comment>
<proteinExistence type="predicted"/>